<dbReference type="Proteomes" id="UP000717328">
    <property type="component" value="Unassembled WGS sequence"/>
</dbReference>
<dbReference type="AlphaFoldDB" id="A0A9P7FPH4"/>
<name>A0A9P7FPH4_9AGAR</name>
<organism evidence="1 2">
    <name type="scientific">Sphagnurus paluster</name>
    <dbReference type="NCBI Taxonomy" id="117069"/>
    <lineage>
        <taxon>Eukaryota</taxon>
        <taxon>Fungi</taxon>
        <taxon>Dikarya</taxon>
        <taxon>Basidiomycota</taxon>
        <taxon>Agaricomycotina</taxon>
        <taxon>Agaricomycetes</taxon>
        <taxon>Agaricomycetidae</taxon>
        <taxon>Agaricales</taxon>
        <taxon>Tricholomatineae</taxon>
        <taxon>Lyophyllaceae</taxon>
        <taxon>Sphagnurus</taxon>
    </lineage>
</organism>
<reference evidence="1" key="1">
    <citation type="submission" date="2021-02" db="EMBL/GenBank/DDBJ databases">
        <authorList>
            <person name="Nieuwenhuis M."/>
            <person name="Van De Peppel L.J.J."/>
        </authorList>
    </citation>
    <scope>NUCLEOTIDE SEQUENCE</scope>
    <source>
        <strain evidence="1">D49</strain>
    </source>
</reference>
<protein>
    <submittedName>
        <fullName evidence="1">Uncharacterized protein</fullName>
    </submittedName>
</protein>
<dbReference type="OrthoDB" id="2961287at2759"/>
<accession>A0A9P7FPH4</accession>
<gene>
    <name evidence="1" type="ORF">H0H81_000360</name>
</gene>
<evidence type="ECO:0000313" key="1">
    <source>
        <dbReference type="EMBL" id="KAG5634910.1"/>
    </source>
</evidence>
<comment type="caution">
    <text evidence="1">The sequence shown here is derived from an EMBL/GenBank/DDBJ whole genome shotgun (WGS) entry which is preliminary data.</text>
</comment>
<keyword evidence="2" id="KW-1185">Reference proteome</keyword>
<evidence type="ECO:0000313" key="2">
    <source>
        <dbReference type="Proteomes" id="UP000717328"/>
    </source>
</evidence>
<dbReference type="EMBL" id="JABCKI010006236">
    <property type="protein sequence ID" value="KAG5634910.1"/>
    <property type="molecule type" value="Genomic_DNA"/>
</dbReference>
<proteinExistence type="predicted"/>
<reference evidence="1" key="2">
    <citation type="submission" date="2021-10" db="EMBL/GenBank/DDBJ databases">
        <title>Phylogenomics reveals ancestral predisposition of the termite-cultivated fungus Termitomyces towards a domesticated lifestyle.</title>
        <authorList>
            <person name="Auxier B."/>
            <person name="Grum-Grzhimaylo A."/>
            <person name="Cardenas M.E."/>
            <person name="Lodge J.D."/>
            <person name="Laessoe T."/>
            <person name="Pedersen O."/>
            <person name="Smith M.E."/>
            <person name="Kuyper T.W."/>
            <person name="Franco-Molano E.A."/>
            <person name="Baroni T.J."/>
            <person name="Aanen D.K."/>
        </authorList>
    </citation>
    <scope>NUCLEOTIDE SEQUENCE</scope>
    <source>
        <strain evidence="1">D49</strain>
    </source>
</reference>
<sequence length="297" mass="33877">MFFNGEEEMAVSRAWYHTSRMMYFTYENVLQDYPLNDRRALFFEASSRYTQEPTATQLRFHGAFEPSVGMSDAMIVVTFESPPETQMNHLVKMMNDTALVRVAEVEPSVATPQNATLFDAAGGLVVDQQLCEQPGNLSSKNPRSRHSESDLRFPIAQHADSEKERAAAMNWLKLHSVAAVSFMFALGISGQPVYGILTCGTVASVMCTWYSVESDYHIYMFDNHRISRYDISCPLDCLNFAAFILRLRREAEKLRDVIAQGGYVEKFFRQSEDSPLRNWTVEALSKRFEKEYGPSYV</sequence>